<dbReference type="Proteomes" id="UP001177769">
    <property type="component" value="Chromosome"/>
</dbReference>
<evidence type="ECO:0000313" key="3">
    <source>
        <dbReference type="Proteomes" id="UP001177769"/>
    </source>
</evidence>
<gene>
    <name evidence="2" type="ORF">PFX98_20770</name>
</gene>
<sequence length="180" mass="18732">MTTRVLYTAVLLLGLSACASGPQGQGGKPPTEERIADAATAPLADLNLVKAKIPELLLRAQEQPYQAPAERSCAALQAEVRALDEVLGPDVDAPRHKQGSASERGGEALGDAAIGGLRGATEGLLPFRGWVRKLTGAERYSRQVAAAVAAGMARRSYLKGMGQPQACEFVPAPPPAPQTP</sequence>
<evidence type="ECO:0000256" key="1">
    <source>
        <dbReference type="SAM" id="SignalP"/>
    </source>
</evidence>
<dbReference type="PROSITE" id="PS51257">
    <property type="entry name" value="PROKAR_LIPOPROTEIN"/>
    <property type="match status" value="1"/>
</dbReference>
<keyword evidence="1" id="KW-0732">Signal</keyword>
<proteinExistence type="predicted"/>
<accession>A0AA95NBY9</accession>
<feature type="chain" id="PRO_5041688331" evidence="1">
    <location>
        <begin position="20"/>
        <end position="180"/>
    </location>
</feature>
<organism evidence="2 3">
    <name type="scientific">Paucibacter sediminis</name>
    <dbReference type="NCBI Taxonomy" id="3019553"/>
    <lineage>
        <taxon>Bacteria</taxon>
        <taxon>Pseudomonadati</taxon>
        <taxon>Pseudomonadota</taxon>
        <taxon>Betaproteobacteria</taxon>
        <taxon>Burkholderiales</taxon>
        <taxon>Sphaerotilaceae</taxon>
        <taxon>Roseateles</taxon>
    </lineage>
</organism>
<feature type="signal peptide" evidence="1">
    <location>
        <begin position="1"/>
        <end position="19"/>
    </location>
</feature>
<protein>
    <submittedName>
        <fullName evidence="2">Uncharacterized protein</fullName>
    </submittedName>
</protein>
<evidence type="ECO:0000313" key="2">
    <source>
        <dbReference type="EMBL" id="WIT11305.1"/>
    </source>
</evidence>
<reference evidence="2" key="1">
    <citation type="submission" date="2023-01" db="EMBL/GenBank/DDBJ databases">
        <title>Whole genome sequence of Paucibacter sp. S2-9 isolated from pond sediment.</title>
        <authorList>
            <person name="Jung J.Y."/>
        </authorList>
    </citation>
    <scope>NUCLEOTIDE SEQUENCE</scope>
    <source>
        <strain evidence="2">S2-9</strain>
    </source>
</reference>
<name>A0AA95NBY9_9BURK</name>
<dbReference type="AlphaFoldDB" id="A0AA95NBY9"/>
<dbReference type="EMBL" id="CP116346">
    <property type="protein sequence ID" value="WIT11305.1"/>
    <property type="molecule type" value="Genomic_DNA"/>
</dbReference>
<dbReference type="RefSeq" id="WP_285232387.1">
    <property type="nucleotide sequence ID" value="NZ_CP116346.1"/>
</dbReference>
<dbReference type="KEGG" id="pais:PFX98_20770"/>
<keyword evidence="3" id="KW-1185">Reference proteome</keyword>